<protein>
    <submittedName>
        <fullName evidence="1">Os05g0521450 protein</fullName>
    </submittedName>
</protein>
<keyword evidence="2" id="KW-1185">Reference proteome</keyword>
<reference evidence="1 2" key="2">
    <citation type="journal article" date="2013" name="Plant Cell Physiol.">
        <title>Rice Annotation Project Database (RAP-DB): an integrative and interactive database for rice genomics.</title>
        <authorList>
            <person name="Sakai H."/>
            <person name="Lee S.S."/>
            <person name="Tanaka T."/>
            <person name="Numa H."/>
            <person name="Kim J."/>
            <person name="Kawahara Y."/>
            <person name="Wakimoto H."/>
            <person name="Yang C.C."/>
            <person name="Iwamoto M."/>
            <person name="Abe T."/>
            <person name="Yamada Y."/>
            <person name="Muto A."/>
            <person name="Inokuchi H."/>
            <person name="Ikemura T."/>
            <person name="Matsumoto T."/>
            <person name="Sasaki T."/>
            <person name="Itoh T."/>
        </authorList>
    </citation>
    <scope>NUCLEOTIDE SEQUENCE [LARGE SCALE GENOMIC DNA]</scope>
    <source>
        <strain evidence="2">cv. Nipponbare</strain>
    </source>
</reference>
<proteinExistence type="predicted"/>
<evidence type="ECO:0000313" key="1">
    <source>
        <dbReference type="EMBL" id="BAS94945.1"/>
    </source>
</evidence>
<organism evidence="1 2">
    <name type="scientific">Oryza sativa subsp. japonica</name>
    <name type="common">Rice</name>
    <dbReference type="NCBI Taxonomy" id="39947"/>
    <lineage>
        <taxon>Eukaryota</taxon>
        <taxon>Viridiplantae</taxon>
        <taxon>Streptophyta</taxon>
        <taxon>Embryophyta</taxon>
        <taxon>Tracheophyta</taxon>
        <taxon>Spermatophyta</taxon>
        <taxon>Magnoliopsida</taxon>
        <taxon>Liliopsida</taxon>
        <taxon>Poales</taxon>
        <taxon>Poaceae</taxon>
        <taxon>BOP clade</taxon>
        <taxon>Oryzoideae</taxon>
        <taxon>Oryzeae</taxon>
        <taxon>Oryzinae</taxon>
        <taxon>Oryza</taxon>
        <taxon>Oryza sativa</taxon>
    </lineage>
</organism>
<dbReference type="AlphaFoldDB" id="A0A0N7KL39"/>
<gene>
    <name evidence="1" type="ordered locus">Os05g0521450</name>
    <name evidence="1" type="ORF">OSNPB_050521450</name>
</gene>
<dbReference type="InParanoid" id="A0A0N7KL39"/>
<accession>A0A0N7KL39</accession>
<dbReference type="PaxDb" id="39947-A0A0N7KL39"/>
<name>A0A0N7KL39_ORYSJ</name>
<sequence>MIPFLTPKNEYLTLYRMDLMRFSSKKPHHLELLRPGIKPNASSGMNHILVRWQPCDCPCSCIEDVVSWRNSIIQEGEAMAW</sequence>
<reference evidence="1 2" key="3">
    <citation type="journal article" date="2013" name="Rice">
        <title>Improvement of the Oryza sativa Nipponbare reference genome using next generation sequence and optical map data.</title>
        <authorList>
            <person name="Kawahara Y."/>
            <person name="de la Bastide M."/>
            <person name="Hamilton J.P."/>
            <person name="Kanamori H."/>
            <person name="McCombie W.R."/>
            <person name="Ouyang S."/>
            <person name="Schwartz D.C."/>
            <person name="Tanaka T."/>
            <person name="Wu J."/>
            <person name="Zhou S."/>
            <person name="Childs K.L."/>
            <person name="Davidson R.M."/>
            <person name="Lin H."/>
            <person name="Quesada-Ocampo L."/>
            <person name="Vaillancourt B."/>
            <person name="Sakai H."/>
            <person name="Lee S.S."/>
            <person name="Kim J."/>
            <person name="Numa H."/>
            <person name="Itoh T."/>
            <person name="Buell C.R."/>
            <person name="Matsumoto T."/>
        </authorList>
    </citation>
    <scope>NUCLEOTIDE SEQUENCE [LARGE SCALE GENOMIC DNA]</scope>
    <source>
        <strain evidence="2">cv. Nipponbare</strain>
    </source>
</reference>
<evidence type="ECO:0000313" key="2">
    <source>
        <dbReference type="Proteomes" id="UP000059680"/>
    </source>
</evidence>
<reference evidence="2" key="1">
    <citation type="journal article" date="2005" name="Nature">
        <title>The map-based sequence of the rice genome.</title>
        <authorList>
            <consortium name="International rice genome sequencing project (IRGSP)"/>
            <person name="Matsumoto T."/>
            <person name="Wu J."/>
            <person name="Kanamori H."/>
            <person name="Katayose Y."/>
            <person name="Fujisawa M."/>
            <person name="Namiki N."/>
            <person name="Mizuno H."/>
            <person name="Yamamoto K."/>
            <person name="Antonio B.A."/>
            <person name="Baba T."/>
            <person name="Sakata K."/>
            <person name="Nagamura Y."/>
            <person name="Aoki H."/>
            <person name="Arikawa K."/>
            <person name="Arita K."/>
            <person name="Bito T."/>
            <person name="Chiden Y."/>
            <person name="Fujitsuka N."/>
            <person name="Fukunaka R."/>
            <person name="Hamada M."/>
            <person name="Harada C."/>
            <person name="Hayashi A."/>
            <person name="Hijishita S."/>
            <person name="Honda M."/>
            <person name="Hosokawa S."/>
            <person name="Ichikawa Y."/>
            <person name="Idonuma A."/>
            <person name="Iijima M."/>
            <person name="Ikeda M."/>
            <person name="Ikeno M."/>
            <person name="Ito K."/>
            <person name="Ito S."/>
            <person name="Ito T."/>
            <person name="Ito Y."/>
            <person name="Ito Y."/>
            <person name="Iwabuchi A."/>
            <person name="Kamiya K."/>
            <person name="Karasawa W."/>
            <person name="Kurita K."/>
            <person name="Katagiri S."/>
            <person name="Kikuta A."/>
            <person name="Kobayashi H."/>
            <person name="Kobayashi N."/>
            <person name="Machita K."/>
            <person name="Maehara T."/>
            <person name="Masukawa M."/>
            <person name="Mizubayashi T."/>
            <person name="Mukai Y."/>
            <person name="Nagasaki H."/>
            <person name="Nagata Y."/>
            <person name="Naito S."/>
            <person name="Nakashima M."/>
            <person name="Nakama Y."/>
            <person name="Nakamichi Y."/>
            <person name="Nakamura M."/>
            <person name="Meguro A."/>
            <person name="Negishi M."/>
            <person name="Ohta I."/>
            <person name="Ohta T."/>
            <person name="Okamoto M."/>
            <person name="Ono N."/>
            <person name="Saji S."/>
            <person name="Sakaguchi M."/>
            <person name="Sakai K."/>
            <person name="Shibata M."/>
            <person name="Shimokawa T."/>
            <person name="Song J."/>
            <person name="Takazaki Y."/>
            <person name="Terasawa K."/>
            <person name="Tsugane M."/>
            <person name="Tsuji K."/>
            <person name="Ueda S."/>
            <person name="Waki K."/>
            <person name="Yamagata H."/>
            <person name="Yamamoto M."/>
            <person name="Yamamoto S."/>
            <person name="Yamane H."/>
            <person name="Yoshiki S."/>
            <person name="Yoshihara R."/>
            <person name="Yukawa K."/>
            <person name="Zhong H."/>
            <person name="Yano M."/>
            <person name="Yuan Q."/>
            <person name="Ouyang S."/>
            <person name="Liu J."/>
            <person name="Jones K.M."/>
            <person name="Gansberger K."/>
            <person name="Moffat K."/>
            <person name="Hill J."/>
            <person name="Bera J."/>
            <person name="Fadrosh D."/>
            <person name="Jin S."/>
            <person name="Johri S."/>
            <person name="Kim M."/>
            <person name="Overton L."/>
            <person name="Reardon M."/>
            <person name="Tsitrin T."/>
            <person name="Vuong H."/>
            <person name="Weaver B."/>
            <person name="Ciecko A."/>
            <person name="Tallon L."/>
            <person name="Jackson J."/>
            <person name="Pai G."/>
            <person name="Aken S.V."/>
            <person name="Utterback T."/>
            <person name="Reidmuller S."/>
            <person name="Feldblyum T."/>
            <person name="Hsiao J."/>
            <person name="Zismann V."/>
            <person name="Iobst S."/>
            <person name="de Vazeille A.R."/>
            <person name="Buell C.R."/>
            <person name="Ying K."/>
            <person name="Li Y."/>
            <person name="Lu T."/>
            <person name="Huang Y."/>
            <person name="Zhao Q."/>
            <person name="Feng Q."/>
            <person name="Zhang L."/>
            <person name="Zhu J."/>
            <person name="Weng Q."/>
            <person name="Mu J."/>
            <person name="Lu Y."/>
            <person name="Fan D."/>
            <person name="Liu Y."/>
            <person name="Guan J."/>
            <person name="Zhang Y."/>
            <person name="Yu S."/>
            <person name="Liu X."/>
            <person name="Zhang Y."/>
            <person name="Hong G."/>
            <person name="Han B."/>
            <person name="Choisne N."/>
            <person name="Demange N."/>
            <person name="Orjeda G."/>
            <person name="Samain S."/>
            <person name="Cattolico L."/>
            <person name="Pelletier E."/>
            <person name="Couloux A."/>
            <person name="Segurens B."/>
            <person name="Wincker P."/>
            <person name="D'Hont A."/>
            <person name="Scarpelli C."/>
            <person name="Weissenbach J."/>
            <person name="Salanoubat M."/>
            <person name="Quetier F."/>
            <person name="Yu Y."/>
            <person name="Kim H.R."/>
            <person name="Rambo T."/>
            <person name="Currie J."/>
            <person name="Collura K."/>
            <person name="Luo M."/>
            <person name="Yang T."/>
            <person name="Ammiraju J.S.S."/>
            <person name="Engler F."/>
            <person name="Soderlund C."/>
            <person name="Wing R.A."/>
            <person name="Palmer L.E."/>
            <person name="de la Bastide M."/>
            <person name="Spiegel L."/>
            <person name="Nascimento L."/>
            <person name="Zutavern T."/>
            <person name="O'Shaughnessy A."/>
            <person name="Dike S."/>
            <person name="Dedhia N."/>
            <person name="Preston R."/>
            <person name="Balija V."/>
            <person name="McCombie W.R."/>
            <person name="Chow T."/>
            <person name="Chen H."/>
            <person name="Chung M."/>
            <person name="Chen C."/>
            <person name="Shaw J."/>
            <person name="Wu H."/>
            <person name="Hsiao K."/>
            <person name="Chao Y."/>
            <person name="Chu M."/>
            <person name="Cheng C."/>
            <person name="Hour A."/>
            <person name="Lee P."/>
            <person name="Lin S."/>
            <person name="Lin Y."/>
            <person name="Liou J."/>
            <person name="Liu S."/>
            <person name="Hsing Y."/>
            <person name="Raghuvanshi S."/>
            <person name="Mohanty A."/>
            <person name="Bharti A.K."/>
            <person name="Gaur A."/>
            <person name="Gupta V."/>
            <person name="Kumar D."/>
            <person name="Ravi V."/>
            <person name="Vij S."/>
            <person name="Kapur A."/>
            <person name="Khurana P."/>
            <person name="Khurana P."/>
            <person name="Khurana J.P."/>
            <person name="Tyagi A.K."/>
            <person name="Gaikwad K."/>
            <person name="Singh A."/>
            <person name="Dalal V."/>
            <person name="Srivastava S."/>
            <person name="Dixit A."/>
            <person name="Pal A.K."/>
            <person name="Ghazi I.A."/>
            <person name="Yadav M."/>
            <person name="Pandit A."/>
            <person name="Bhargava A."/>
            <person name="Sureshbabu K."/>
            <person name="Batra K."/>
            <person name="Sharma T.R."/>
            <person name="Mohapatra T."/>
            <person name="Singh N.K."/>
            <person name="Messing J."/>
            <person name="Nelson A.B."/>
            <person name="Fuks G."/>
            <person name="Kavchok S."/>
            <person name="Keizer G."/>
            <person name="Linton E."/>
            <person name="Llaca V."/>
            <person name="Song R."/>
            <person name="Tanyolac B."/>
            <person name="Young S."/>
            <person name="Ho-Il K."/>
            <person name="Hahn J.H."/>
            <person name="Sangsakoo G."/>
            <person name="Vanavichit A."/>
            <person name="de Mattos Luiz.A.T."/>
            <person name="Zimmer P.D."/>
            <person name="Malone G."/>
            <person name="Dellagostin O."/>
            <person name="de Oliveira A.C."/>
            <person name="Bevan M."/>
            <person name="Bancroft I."/>
            <person name="Minx P."/>
            <person name="Cordum H."/>
            <person name="Wilson R."/>
            <person name="Cheng Z."/>
            <person name="Jin W."/>
            <person name="Jiang J."/>
            <person name="Leong S.A."/>
            <person name="Iwama H."/>
            <person name="Gojobori T."/>
            <person name="Itoh T."/>
            <person name="Niimura Y."/>
            <person name="Fujii Y."/>
            <person name="Habara T."/>
            <person name="Sakai H."/>
            <person name="Sato Y."/>
            <person name="Wilson G."/>
            <person name="Kumar K."/>
            <person name="McCouch S."/>
            <person name="Juretic N."/>
            <person name="Hoen D."/>
            <person name="Wright S."/>
            <person name="Bruskiewich R."/>
            <person name="Bureau T."/>
            <person name="Miyao A."/>
            <person name="Hirochika H."/>
            <person name="Nishikawa T."/>
            <person name="Kadowaki K."/>
            <person name="Sugiura M."/>
            <person name="Burr B."/>
            <person name="Sasaki T."/>
        </authorList>
    </citation>
    <scope>NUCLEOTIDE SEQUENCE [LARGE SCALE GENOMIC DNA]</scope>
    <source>
        <strain evidence="2">cv. Nipponbare</strain>
    </source>
</reference>
<dbReference type="Proteomes" id="UP000059680">
    <property type="component" value="Chromosome 5"/>
</dbReference>
<dbReference type="Gramene" id="Os05t0521450-00">
    <property type="protein sequence ID" value="Os05t0521450-00"/>
    <property type="gene ID" value="Os05g0521450"/>
</dbReference>
<dbReference type="EMBL" id="AP014961">
    <property type="protein sequence ID" value="BAS94945.1"/>
    <property type="molecule type" value="Genomic_DNA"/>
</dbReference>